<dbReference type="GO" id="GO:0009617">
    <property type="term" value="P:response to bacterium"/>
    <property type="evidence" value="ECO:0007669"/>
    <property type="project" value="InterPro"/>
</dbReference>
<evidence type="ECO:0000256" key="4">
    <source>
        <dbReference type="ARBA" id="ARBA00022989"/>
    </source>
</evidence>
<organism evidence="8 9">
    <name type="scientific">Kingdonia uniflora</name>
    <dbReference type="NCBI Taxonomy" id="39325"/>
    <lineage>
        <taxon>Eukaryota</taxon>
        <taxon>Viridiplantae</taxon>
        <taxon>Streptophyta</taxon>
        <taxon>Embryophyta</taxon>
        <taxon>Tracheophyta</taxon>
        <taxon>Spermatophyta</taxon>
        <taxon>Magnoliopsida</taxon>
        <taxon>Ranunculales</taxon>
        <taxon>Circaeasteraceae</taxon>
        <taxon>Kingdonia</taxon>
    </lineage>
</organism>
<sequence>MPIYSSDSDSYDVSSSSTRLFQRERPLHSILGGGRVADVLLWRKKNVSAAILLGLTVIWCLFEVFEYQFLTLLCHIAITVLLFIFIWTNGASLLNRSPPKIPEIILSASAFKQVAVTFHAELNRSLIVLYDIACGKDLTLFLLAIASLWILSVVGTYFSSLNLMYLGFVAIGTIPALYERYEHEVDYLAGKSNRDLRKLYKKFDSKVLNKIPRGPIKQKKSK</sequence>
<name>A0A7J7LTN3_9MAGN</name>
<accession>A0A7J7LTN3</accession>
<evidence type="ECO:0000256" key="2">
    <source>
        <dbReference type="ARBA" id="ARBA00022692"/>
    </source>
</evidence>
<feature type="transmembrane region" description="Helical" evidence="6">
    <location>
        <begin position="69"/>
        <end position="88"/>
    </location>
</feature>
<dbReference type="InterPro" id="IPR045064">
    <property type="entry name" value="Reticulon-like"/>
</dbReference>
<evidence type="ECO:0000256" key="1">
    <source>
        <dbReference type="ARBA" id="ARBA00004477"/>
    </source>
</evidence>
<evidence type="ECO:0000313" key="9">
    <source>
        <dbReference type="Proteomes" id="UP000541444"/>
    </source>
</evidence>
<dbReference type="OrthoDB" id="567788at2759"/>
<comment type="subcellular location">
    <subcellularLocation>
        <location evidence="1 6">Endoplasmic reticulum membrane</location>
        <topology evidence="1 6">Multi-pass membrane protein</topology>
    </subcellularLocation>
</comment>
<evidence type="ECO:0000259" key="7">
    <source>
        <dbReference type="PROSITE" id="PS50845"/>
    </source>
</evidence>
<feature type="transmembrane region" description="Helical" evidence="6">
    <location>
        <begin position="138"/>
        <end position="158"/>
    </location>
</feature>
<proteinExistence type="predicted"/>
<keyword evidence="4 6" id="KW-1133">Transmembrane helix</keyword>
<feature type="transmembrane region" description="Helical" evidence="6">
    <location>
        <begin position="46"/>
        <end position="62"/>
    </location>
</feature>
<evidence type="ECO:0000256" key="3">
    <source>
        <dbReference type="ARBA" id="ARBA00022824"/>
    </source>
</evidence>
<dbReference type="InterPro" id="IPR003388">
    <property type="entry name" value="Reticulon"/>
</dbReference>
<dbReference type="GO" id="GO:0005789">
    <property type="term" value="C:endoplasmic reticulum membrane"/>
    <property type="evidence" value="ECO:0007669"/>
    <property type="project" value="UniProtKB-SubCell"/>
</dbReference>
<keyword evidence="9" id="KW-1185">Reference proteome</keyword>
<dbReference type="EMBL" id="JACGCM010002027">
    <property type="protein sequence ID" value="KAF6145880.1"/>
    <property type="molecule type" value="Genomic_DNA"/>
</dbReference>
<dbReference type="AlphaFoldDB" id="A0A7J7LTN3"/>
<keyword evidence="5 6" id="KW-0472">Membrane</keyword>
<dbReference type="PANTHER" id="PTHR10994">
    <property type="entry name" value="RETICULON"/>
    <property type="match status" value="1"/>
</dbReference>
<dbReference type="PANTHER" id="PTHR10994:SF85">
    <property type="entry name" value="RETICULON-LIKE PROTEIN B9"/>
    <property type="match status" value="1"/>
</dbReference>
<dbReference type="PROSITE" id="PS50845">
    <property type="entry name" value="RETICULON"/>
    <property type="match status" value="1"/>
</dbReference>
<dbReference type="Proteomes" id="UP000541444">
    <property type="component" value="Unassembled WGS sequence"/>
</dbReference>
<evidence type="ECO:0000256" key="6">
    <source>
        <dbReference type="RuleBase" id="RU363132"/>
    </source>
</evidence>
<evidence type="ECO:0000313" key="8">
    <source>
        <dbReference type="EMBL" id="KAF6145880.1"/>
    </source>
</evidence>
<gene>
    <name evidence="8" type="ORF">GIB67_028875</name>
</gene>
<feature type="domain" description="Reticulon" evidence="7">
    <location>
        <begin position="36"/>
        <end position="222"/>
    </location>
</feature>
<keyword evidence="2 6" id="KW-0812">Transmembrane</keyword>
<keyword evidence="3 6" id="KW-0256">Endoplasmic reticulum</keyword>
<dbReference type="Pfam" id="PF02453">
    <property type="entry name" value="Reticulon"/>
    <property type="match status" value="1"/>
</dbReference>
<evidence type="ECO:0000256" key="5">
    <source>
        <dbReference type="ARBA" id="ARBA00023136"/>
    </source>
</evidence>
<comment type="caution">
    <text evidence="8">The sequence shown here is derived from an EMBL/GenBank/DDBJ whole genome shotgun (WGS) entry which is preliminary data.</text>
</comment>
<protein>
    <recommendedName>
        <fullName evidence="6">Reticulon-like protein</fullName>
    </recommendedName>
</protein>
<reference evidence="8 9" key="1">
    <citation type="journal article" date="2020" name="IScience">
        <title>Genome Sequencing of the Endangered Kingdonia uniflora (Circaeasteraceae, Ranunculales) Reveals Potential Mechanisms of Evolutionary Specialization.</title>
        <authorList>
            <person name="Sun Y."/>
            <person name="Deng T."/>
            <person name="Zhang A."/>
            <person name="Moore M.J."/>
            <person name="Landis J.B."/>
            <person name="Lin N."/>
            <person name="Zhang H."/>
            <person name="Zhang X."/>
            <person name="Huang J."/>
            <person name="Zhang X."/>
            <person name="Sun H."/>
            <person name="Wang H."/>
        </authorList>
    </citation>
    <scope>NUCLEOTIDE SEQUENCE [LARGE SCALE GENOMIC DNA]</scope>
    <source>
        <strain evidence="8">TB1705</strain>
        <tissue evidence="8">Leaf</tissue>
    </source>
</reference>